<dbReference type="OrthoDB" id="428577at2759"/>
<dbReference type="Gene3D" id="3.10.20.90">
    <property type="entry name" value="Phosphatidylinositol 3-kinase Catalytic Subunit, Chain A, domain 1"/>
    <property type="match status" value="2"/>
</dbReference>
<dbReference type="Pfam" id="PF00240">
    <property type="entry name" value="ubiquitin"/>
    <property type="match status" value="2"/>
</dbReference>
<dbReference type="FunFam" id="3.10.20.90:FF:000160">
    <property type="entry name" value="Polyubiquitin-C"/>
    <property type="match status" value="2"/>
</dbReference>
<dbReference type="InterPro" id="IPR029071">
    <property type="entry name" value="Ubiquitin-like_domsf"/>
</dbReference>
<feature type="domain" description="Ubiquitin-like" evidence="1">
    <location>
        <begin position="90"/>
        <end position="161"/>
    </location>
</feature>
<evidence type="ECO:0000313" key="2">
    <source>
        <dbReference type="EMBL" id="GES96480.1"/>
    </source>
</evidence>
<proteinExistence type="predicted"/>
<dbReference type="InterPro" id="IPR000626">
    <property type="entry name" value="Ubiquitin-like_dom"/>
</dbReference>
<evidence type="ECO:0000259" key="1">
    <source>
        <dbReference type="PROSITE" id="PS50053"/>
    </source>
</evidence>
<gene>
    <name evidence="2" type="ORF">RCL2_002310900</name>
</gene>
<dbReference type="AlphaFoldDB" id="A0A8H3M2J4"/>
<comment type="caution">
    <text evidence="2">The sequence shown here is derived from an EMBL/GenBank/DDBJ whole genome shotgun (WGS) entry which is preliminary data.</text>
</comment>
<feature type="domain" description="Ubiquitin-like" evidence="1">
    <location>
        <begin position="14"/>
        <end position="89"/>
    </location>
</feature>
<dbReference type="Proteomes" id="UP000615446">
    <property type="component" value="Unassembled WGS sequence"/>
</dbReference>
<evidence type="ECO:0000313" key="3">
    <source>
        <dbReference type="Proteomes" id="UP000615446"/>
    </source>
</evidence>
<dbReference type="InterPro" id="IPR050158">
    <property type="entry name" value="Ubiquitin_ubiquitin-like"/>
</dbReference>
<protein>
    <submittedName>
        <fullName evidence="2">Polyubiquitin</fullName>
    </submittedName>
</protein>
<dbReference type="EMBL" id="BLAL01000252">
    <property type="protein sequence ID" value="GES96480.1"/>
    <property type="molecule type" value="Genomic_DNA"/>
</dbReference>
<dbReference type="InterPro" id="IPR019956">
    <property type="entry name" value="Ubiquitin_dom"/>
</dbReference>
<dbReference type="SMART" id="SM00213">
    <property type="entry name" value="UBQ"/>
    <property type="match status" value="2"/>
</dbReference>
<dbReference type="SUPFAM" id="SSF54236">
    <property type="entry name" value="Ubiquitin-like"/>
    <property type="match status" value="2"/>
</dbReference>
<sequence length="164" mass="18541">MGNSKSISRQKKIIQIFVKTLNGKTIAIEVDSSDTVNKVKKIIQEREGTPPNQQRLIFAGKQLEDKHILSDYNIRDKSTLQLVLRLRGGMQIFVKTLTGKTITLEVESSDTIDQVKAKIKDKGGVSPDQQVLIFADQHLKNECTLKDYNIQKESLLHLALRDNL</sequence>
<dbReference type="PRINTS" id="PR00348">
    <property type="entry name" value="UBIQUITIN"/>
</dbReference>
<reference evidence="2" key="1">
    <citation type="submission" date="2019-10" db="EMBL/GenBank/DDBJ databases">
        <title>Conservation and host-specific expression of non-tandemly repeated heterogenous ribosome RNA gene in arbuscular mycorrhizal fungi.</title>
        <authorList>
            <person name="Maeda T."/>
            <person name="Kobayashi Y."/>
            <person name="Nakagawa T."/>
            <person name="Ezawa T."/>
            <person name="Yamaguchi K."/>
            <person name="Bino T."/>
            <person name="Nishimoto Y."/>
            <person name="Shigenobu S."/>
            <person name="Kawaguchi M."/>
        </authorList>
    </citation>
    <scope>NUCLEOTIDE SEQUENCE</scope>
    <source>
        <strain evidence="2">HR1</strain>
    </source>
</reference>
<accession>A0A8H3M2J4</accession>
<name>A0A8H3M2J4_9GLOM</name>
<organism evidence="2 3">
    <name type="scientific">Rhizophagus clarus</name>
    <dbReference type="NCBI Taxonomy" id="94130"/>
    <lineage>
        <taxon>Eukaryota</taxon>
        <taxon>Fungi</taxon>
        <taxon>Fungi incertae sedis</taxon>
        <taxon>Mucoromycota</taxon>
        <taxon>Glomeromycotina</taxon>
        <taxon>Glomeromycetes</taxon>
        <taxon>Glomerales</taxon>
        <taxon>Glomeraceae</taxon>
        <taxon>Rhizophagus</taxon>
    </lineage>
</organism>
<dbReference type="PANTHER" id="PTHR10666">
    <property type="entry name" value="UBIQUITIN"/>
    <property type="match status" value="1"/>
</dbReference>
<dbReference type="PROSITE" id="PS50053">
    <property type="entry name" value="UBIQUITIN_2"/>
    <property type="match status" value="2"/>
</dbReference>